<gene>
    <name evidence="1" type="ORF">ZOSMA_307G00260</name>
</gene>
<evidence type="ECO:0000313" key="2">
    <source>
        <dbReference type="Proteomes" id="UP000036987"/>
    </source>
</evidence>
<accession>A0A0K9PCB2</accession>
<proteinExistence type="predicted"/>
<sequence>MSDTNINRLLLKRPIIPTSEPPFRAFPRRSRSRSPIIFFLWTLKDLVPEELRICEVRFRRRSVSILPRLNEMMKPLLLNLALALFLLKSGLSEKAEPFLTNASCMRFRSNTKM</sequence>
<organism evidence="1 2">
    <name type="scientific">Zostera marina</name>
    <name type="common">Eelgrass</name>
    <dbReference type="NCBI Taxonomy" id="29655"/>
    <lineage>
        <taxon>Eukaryota</taxon>
        <taxon>Viridiplantae</taxon>
        <taxon>Streptophyta</taxon>
        <taxon>Embryophyta</taxon>
        <taxon>Tracheophyta</taxon>
        <taxon>Spermatophyta</taxon>
        <taxon>Magnoliopsida</taxon>
        <taxon>Liliopsida</taxon>
        <taxon>Zosteraceae</taxon>
        <taxon>Zostera</taxon>
    </lineage>
</organism>
<feature type="non-terminal residue" evidence="1">
    <location>
        <position position="113"/>
    </location>
</feature>
<keyword evidence="2" id="KW-1185">Reference proteome</keyword>
<reference evidence="2" key="1">
    <citation type="journal article" date="2016" name="Nature">
        <title>The genome of the seagrass Zostera marina reveals angiosperm adaptation to the sea.</title>
        <authorList>
            <person name="Olsen J.L."/>
            <person name="Rouze P."/>
            <person name="Verhelst B."/>
            <person name="Lin Y.-C."/>
            <person name="Bayer T."/>
            <person name="Collen J."/>
            <person name="Dattolo E."/>
            <person name="De Paoli E."/>
            <person name="Dittami S."/>
            <person name="Maumus F."/>
            <person name="Michel G."/>
            <person name="Kersting A."/>
            <person name="Lauritano C."/>
            <person name="Lohaus R."/>
            <person name="Toepel M."/>
            <person name="Tonon T."/>
            <person name="Vanneste K."/>
            <person name="Amirebrahimi M."/>
            <person name="Brakel J."/>
            <person name="Bostroem C."/>
            <person name="Chovatia M."/>
            <person name="Grimwood J."/>
            <person name="Jenkins J.W."/>
            <person name="Jueterbock A."/>
            <person name="Mraz A."/>
            <person name="Stam W.T."/>
            <person name="Tice H."/>
            <person name="Bornberg-Bauer E."/>
            <person name="Green P.J."/>
            <person name="Pearson G.A."/>
            <person name="Procaccini G."/>
            <person name="Duarte C.M."/>
            <person name="Schmutz J."/>
            <person name="Reusch T.B.H."/>
            <person name="Van de Peer Y."/>
        </authorList>
    </citation>
    <scope>NUCLEOTIDE SEQUENCE [LARGE SCALE GENOMIC DNA]</scope>
    <source>
        <strain evidence="2">cv. Finnish</strain>
    </source>
</reference>
<name>A0A0K9PCB2_ZOSMR</name>
<comment type="caution">
    <text evidence="1">The sequence shown here is derived from an EMBL/GenBank/DDBJ whole genome shotgun (WGS) entry which is preliminary data.</text>
</comment>
<dbReference type="AlphaFoldDB" id="A0A0K9PCB2"/>
<dbReference type="EMBL" id="LFYR01001005">
    <property type="protein sequence ID" value="KMZ65892.1"/>
    <property type="molecule type" value="Genomic_DNA"/>
</dbReference>
<protein>
    <submittedName>
        <fullName evidence="1">Uncharacterized protein</fullName>
    </submittedName>
</protein>
<dbReference type="Proteomes" id="UP000036987">
    <property type="component" value="Unassembled WGS sequence"/>
</dbReference>
<evidence type="ECO:0000313" key="1">
    <source>
        <dbReference type="EMBL" id="KMZ65892.1"/>
    </source>
</evidence>